<name>A0A154PP21_DUFNO</name>
<keyword evidence="3" id="KW-1185">Reference proteome</keyword>
<dbReference type="EMBL" id="KQ435007">
    <property type="protein sequence ID" value="KZC13487.1"/>
    <property type="molecule type" value="Genomic_DNA"/>
</dbReference>
<evidence type="ECO:0000313" key="2">
    <source>
        <dbReference type="EMBL" id="KZC13487.1"/>
    </source>
</evidence>
<dbReference type="Proteomes" id="UP000076502">
    <property type="component" value="Unassembled WGS sequence"/>
</dbReference>
<organism evidence="2 3">
    <name type="scientific">Dufourea novaeangliae</name>
    <name type="common">Sweat bee</name>
    <dbReference type="NCBI Taxonomy" id="178035"/>
    <lineage>
        <taxon>Eukaryota</taxon>
        <taxon>Metazoa</taxon>
        <taxon>Ecdysozoa</taxon>
        <taxon>Arthropoda</taxon>
        <taxon>Hexapoda</taxon>
        <taxon>Insecta</taxon>
        <taxon>Pterygota</taxon>
        <taxon>Neoptera</taxon>
        <taxon>Endopterygota</taxon>
        <taxon>Hymenoptera</taxon>
        <taxon>Apocrita</taxon>
        <taxon>Aculeata</taxon>
        <taxon>Apoidea</taxon>
        <taxon>Anthophila</taxon>
        <taxon>Halictidae</taxon>
        <taxon>Rophitinae</taxon>
        <taxon>Dufourea</taxon>
    </lineage>
</organism>
<proteinExistence type="predicted"/>
<accession>A0A154PP21</accession>
<gene>
    <name evidence="2" type="ORF">WN55_05038</name>
</gene>
<dbReference type="AlphaFoldDB" id="A0A154PP21"/>
<reference evidence="2 3" key="1">
    <citation type="submission" date="2015-07" db="EMBL/GenBank/DDBJ databases">
        <title>The genome of Dufourea novaeangliae.</title>
        <authorList>
            <person name="Pan H."/>
            <person name="Kapheim K."/>
        </authorList>
    </citation>
    <scope>NUCLEOTIDE SEQUENCE [LARGE SCALE GENOMIC DNA]</scope>
    <source>
        <strain evidence="2">0120121106</strain>
        <tissue evidence="2">Whole body</tissue>
    </source>
</reference>
<protein>
    <submittedName>
        <fullName evidence="2">Uncharacterized protein</fullName>
    </submittedName>
</protein>
<evidence type="ECO:0000313" key="3">
    <source>
        <dbReference type="Proteomes" id="UP000076502"/>
    </source>
</evidence>
<evidence type="ECO:0000256" key="1">
    <source>
        <dbReference type="SAM" id="SignalP"/>
    </source>
</evidence>
<feature type="signal peptide" evidence="1">
    <location>
        <begin position="1"/>
        <end position="24"/>
    </location>
</feature>
<keyword evidence="1" id="KW-0732">Signal</keyword>
<feature type="chain" id="PRO_5007599639" evidence="1">
    <location>
        <begin position="25"/>
        <end position="467"/>
    </location>
</feature>
<sequence length="467" mass="53071">MRPRNNAFNIFLINLLLTTTSNHASHLEEDKTQPTNTEETPVEEFLEEPSIENDFSVESATTTEHSTTMVTDRKIASIVPEARNISRRFRPSAHLGEIKEPRINTNPFNNVQQIRFENEVDPNSYREQLRNYQLVIEPIHQPTQTDHFGHHHQNSFEILSGSMEEDKNEGTAQNSYVKFQDVPTDVPRIHYVIHKQPEFHQQMLHPEHVGSQYDLIGHQQSVQNTEKPVHVPDVSVLYGKPSNFHVDSLKHELGSYSTEESTRSPYLGAFYEHQNHPAGLHDTGTATKPNNGVVYVQESTFMRTRKVPYTFYQPGVGYHQVEFVNDDHMAYPVRKRVSPWKRILHLIGAFLPLGLLLAALTPNVVRVENTTQPNIVLSKWRVADLPVEHKQVQLDRERSSRIVCEERSVCELIANGGAPGSSVLQNLLWNIATGTSTRVANENGLREVFEAVKRKDCTKVACADGSV</sequence>